<evidence type="ECO:0000256" key="1">
    <source>
        <dbReference type="SAM" id="Coils"/>
    </source>
</evidence>
<dbReference type="PRINTS" id="PR00679">
    <property type="entry name" value="PROHIBITIN"/>
</dbReference>
<evidence type="ECO:0000259" key="3">
    <source>
        <dbReference type="SMART" id="SM00244"/>
    </source>
</evidence>
<keyword evidence="2" id="KW-0472">Membrane</keyword>
<dbReference type="EMBL" id="LBXO01000021">
    <property type="protein sequence ID" value="KKR32833.1"/>
    <property type="molecule type" value="Genomic_DNA"/>
</dbReference>
<comment type="caution">
    <text evidence="4">The sequence shown here is derived from an EMBL/GenBank/DDBJ whole genome shotgun (WGS) entry which is preliminary data.</text>
</comment>
<dbReference type="PANTHER" id="PTHR23222:SF0">
    <property type="entry name" value="PROHIBITIN 1"/>
    <property type="match status" value="1"/>
</dbReference>
<sequence>MNEKLKGLKWILIVVIGFIVITIINPFVLIGAGQRGIVMNFGAVQDKIMNEGIHFRIPIVQSVEKINVQTTKMEVKAMAYSKDIQTVESQLALNYHLKADVSNKLWQEVGADYESRIVDPSIQESVKAVTAKFTAQELIEQRAKVKDEIKNELFNRLSKYFVVDEFSIIDFSFSDEYEKAVEAKQVAQQSALKAENDLQRIKTEAAQRIAQAKAEAEAIKLQSDAANNDKYVNLKALEVQKSAVEKWNGVLPTQMIPNATLPFINLAK</sequence>
<keyword evidence="1" id="KW-0175">Coiled coil</keyword>
<accession>A0A0G0PY69</accession>
<dbReference type="Proteomes" id="UP000034137">
    <property type="component" value="Unassembled WGS sequence"/>
</dbReference>
<evidence type="ECO:0000313" key="5">
    <source>
        <dbReference type="Proteomes" id="UP000034137"/>
    </source>
</evidence>
<proteinExistence type="predicted"/>
<feature type="transmembrane region" description="Helical" evidence="2">
    <location>
        <begin position="12"/>
        <end position="32"/>
    </location>
</feature>
<evidence type="ECO:0000256" key="2">
    <source>
        <dbReference type="SAM" id="Phobius"/>
    </source>
</evidence>
<dbReference type="PANTHER" id="PTHR23222">
    <property type="entry name" value="PROHIBITIN"/>
    <property type="match status" value="1"/>
</dbReference>
<dbReference type="InterPro" id="IPR000163">
    <property type="entry name" value="Prohibitin"/>
</dbReference>
<keyword evidence="2" id="KW-1133">Transmembrane helix</keyword>
<dbReference type="AlphaFoldDB" id="A0A0G0PY69"/>
<feature type="coiled-coil region" evidence="1">
    <location>
        <begin position="184"/>
        <end position="229"/>
    </location>
</feature>
<feature type="domain" description="Band 7" evidence="3">
    <location>
        <begin position="25"/>
        <end position="185"/>
    </location>
</feature>
<dbReference type="GO" id="GO:0016020">
    <property type="term" value="C:membrane"/>
    <property type="evidence" value="ECO:0007669"/>
    <property type="project" value="InterPro"/>
</dbReference>
<dbReference type="Gene3D" id="3.30.479.30">
    <property type="entry name" value="Band 7 domain"/>
    <property type="match status" value="1"/>
</dbReference>
<name>A0A0G0PY69_9BACT</name>
<keyword evidence="2" id="KW-0812">Transmembrane</keyword>
<protein>
    <submittedName>
        <fullName evidence="4">Bacterial HflC protein</fullName>
    </submittedName>
</protein>
<dbReference type="CDD" id="cd03401">
    <property type="entry name" value="SPFH_prohibitin"/>
    <property type="match status" value="1"/>
</dbReference>
<dbReference type="InterPro" id="IPR036013">
    <property type="entry name" value="Band_7/SPFH_dom_sf"/>
</dbReference>
<dbReference type="SMART" id="SM00244">
    <property type="entry name" value="PHB"/>
    <property type="match status" value="1"/>
</dbReference>
<gene>
    <name evidence="4" type="ORF">UT64_C0021G0004</name>
</gene>
<evidence type="ECO:0000313" key="4">
    <source>
        <dbReference type="EMBL" id="KKR32833.1"/>
    </source>
</evidence>
<reference evidence="4 5" key="1">
    <citation type="journal article" date="2015" name="Nature">
        <title>rRNA introns, odd ribosomes, and small enigmatic genomes across a large radiation of phyla.</title>
        <authorList>
            <person name="Brown C.T."/>
            <person name="Hug L.A."/>
            <person name="Thomas B.C."/>
            <person name="Sharon I."/>
            <person name="Castelle C.J."/>
            <person name="Singh A."/>
            <person name="Wilkins M.J."/>
            <person name="Williams K.H."/>
            <person name="Banfield J.F."/>
        </authorList>
    </citation>
    <scope>NUCLEOTIDE SEQUENCE [LARGE SCALE GENOMIC DNA]</scope>
</reference>
<dbReference type="InterPro" id="IPR001107">
    <property type="entry name" value="Band_7"/>
</dbReference>
<organism evidence="4 5">
    <name type="scientific">Candidatus Falkowbacteria bacterium GW2011_GWF2_39_8</name>
    <dbReference type="NCBI Taxonomy" id="1618642"/>
    <lineage>
        <taxon>Bacteria</taxon>
        <taxon>Candidatus Falkowiibacteriota</taxon>
    </lineage>
</organism>
<dbReference type="SUPFAM" id="SSF117892">
    <property type="entry name" value="Band 7/SPFH domain"/>
    <property type="match status" value="1"/>
</dbReference>
<dbReference type="Pfam" id="PF01145">
    <property type="entry name" value="Band_7"/>
    <property type="match status" value="1"/>
</dbReference>